<dbReference type="Gene3D" id="3.80.10.10">
    <property type="entry name" value="Ribonuclease Inhibitor"/>
    <property type="match status" value="1"/>
</dbReference>
<dbReference type="FunFam" id="2.30.42.10:FF:000107">
    <property type="entry name" value="26S proteasome non-ATPase regulatory subunit 9"/>
    <property type="match status" value="1"/>
</dbReference>
<proteinExistence type="inferred from homology"/>
<dbReference type="SMART" id="SM00368">
    <property type="entry name" value="LRR_RI"/>
    <property type="match status" value="2"/>
</dbReference>
<dbReference type="GO" id="GO:0006457">
    <property type="term" value="P:protein folding"/>
    <property type="evidence" value="ECO:0007669"/>
    <property type="project" value="TreeGrafter"/>
</dbReference>
<dbReference type="SUPFAM" id="SSF52047">
    <property type="entry name" value="RNI-like"/>
    <property type="match status" value="1"/>
</dbReference>
<evidence type="ECO:0000313" key="5">
    <source>
        <dbReference type="EMBL" id="CAD9466313.1"/>
    </source>
</evidence>
<feature type="domain" description="Activator of Hsp90 ATPase AHSA1-like N-terminal" evidence="4">
    <location>
        <begin position="29"/>
        <end position="169"/>
    </location>
</feature>
<dbReference type="InterPro" id="IPR036034">
    <property type="entry name" value="PDZ_sf"/>
</dbReference>
<dbReference type="AlphaFoldDB" id="A0A7S2DWD4"/>
<dbReference type="Pfam" id="PF09229">
    <property type="entry name" value="Aha1_N"/>
    <property type="match status" value="1"/>
</dbReference>
<keyword evidence="2" id="KW-0143">Chaperone</keyword>
<dbReference type="InterPro" id="IPR032675">
    <property type="entry name" value="LRR_dom_sf"/>
</dbReference>
<gene>
    <name evidence="5" type="ORF">CBRE1094_LOCUS21254</name>
</gene>
<organism evidence="5">
    <name type="scientific">Haptolina brevifila</name>
    <dbReference type="NCBI Taxonomy" id="156173"/>
    <lineage>
        <taxon>Eukaryota</taxon>
        <taxon>Haptista</taxon>
        <taxon>Haptophyta</taxon>
        <taxon>Prymnesiophyceae</taxon>
        <taxon>Prymnesiales</taxon>
        <taxon>Prymnesiaceae</taxon>
        <taxon>Haptolina</taxon>
    </lineage>
</organism>
<evidence type="ECO:0000256" key="3">
    <source>
        <dbReference type="SAM" id="MobiDB-lite"/>
    </source>
</evidence>
<protein>
    <recommendedName>
        <fullName evidence="4">Activator of Hsp90 ATPase AHSA1-like N-terminal domain-containing protein</fullName>
    </recommendedName>
</protein>
<evidence type="ECO:0000256" key="1">
    <source>
        <dbReference type="ARBA" id="ARBA00006817"/>
    </source>
</evidence>
<accession>A0A7S2DWD4</accession>
<dbReference type="EMBL" id="HBGU01038897">
    <property type="protein sequence ID" value="CAD9466313.1"/>
    <property type="molecule type" value="Transcribed_RNA"/>
</dbReference>
<dbReference type="InterPro" id="IPR036338">
    <property type="entry name" value="Aha1"/>
</dbReference>
<evidence type="ECO:0000259" key="4">
    <source>
        <dbReference type="SMART" id="SM01000"/>
    </source>
</evidence>
<dbReference type="GO" id="GO:0051087">
    <property type="term" value="F:protein-folding chaperone binding"/>
    <property type="evidence" value="ECO:0007669"/>
    <property type="project" value="InterPro"/>
</dbReference>
<dbReference type="PANTHER" id="PTHR13009">
    <property type="entry name" value="HEAT SHOCK PROTEIN 90 HSP90 CO-CHAPERONE AHA-1"/>
    <property type="match status" value="1"/>
</dbReference>
<dbReference type="SUPFAM" id="SSF103111">
    <property type="entry name" value="Activator of Hsp90 ATPase, Aha1"/>
    <property type="match status" value="1"/>
</dbReference>
<dbReference type="GO" id="GO:0005829">
    <property type="term" value="C:cytosol"/>
    <property type="evidence" value="ECO:0007669"/>
    <property type="project" value="TreeGrafter"/>
</dbReference>
<name>A0A7S2DWD4_9EUKA</name>
<evidence type="ECO:0000256" key="2">
    <source>
        <dbReference type="ARBA" id="ARBA00023186"/>
    </source>
</evidence>
<dbReference type="Gene3D" id="3.15.10.20">
    <property type="entry name" value="Activator of Hsp90 ATPase Aha1, N-terminal domain"/>
    <property type="match status" value="1"/>
</dbReference>
<dbReference type="PANTHER" id="PTHR13009:SF22">
    <property type="entry name" value="LD43819P"/>
    <property type="match status" value="1"/>
</dbReference>
<sequence length="443" mass="47445">MAKFGEGDGRWIVKEREDGANVNNWHWVTKDMSEHCKGALNHTLKHGNIFPSDGPLANVIIKSAETSGEASVNNRKGRTFLIYEFEVKLKWSGDLLDADGAIVESTSGSIKLPDVAAESLEDLEVEFETKSRGSTLSEAMRKQGVRCVTSAVQRTMAELQAEVTANAAKAKPAGAPSAVTPSVSVPLPQPIKIEGPAPPPPAPYAVKGAAVAAPSAASARRRVVDEEEDDGEQPPPKMREALKKLRENPSSTKQLRLSNLSIMDVHLRPLIEALQHSQVFLEELDLSFNRITDAGVHVLLQALATGTALELSTLYLGGNKVSVAGMALSQNLKQSRSDLLVNWHLQLPRAKNMCTVGTVYPNSPAAQAGLRTGDSVVAFGPVQHEEYKGVSESIVPVVKGSVGKPIDVVVVRIEDASSQVQQAQLTLTPQKWSGAGLLGCILK</sequence>
<feature type="region of interest" description="Disordered" evidence="3">
    <location>
        <begin position="217"/>
        <end position="238"/>
    </location>
</feature>
<dbReference type="Gene3D" id="2.30.42.10">
    <property type="match status" value="1"/>
</dbReference>
<dbReference type="InterPro" id="IPR015310">
    <property type="entry name" value="AHSA1-like_N"/>
</dbReference>
<reference evidence="5" key="1">
    <citation type="submission" date="2021-01" db="EMBL/GenBank/DDBJ databases">
        <authorList>
            <person name="Corre E."/>
            <person name="Pelletier E."/>
            <person name="Niang G."/>
            <person name="Scheremetjew M."/>
            <person name="Finn R."/>
            <person name="Kale V."/>
            <person name="Holt S."/>
            <person name="Cochrane G."/>
            <person name="Meng A."/>
            <person name="Brown T."/>
            <person name="Cohen L."/>
        </authorList>
    </citation>
    <scope>NUCLEOTIDE SEQUENCE</scope>
    <source>
        <strain evidence="5">UTEX LB 985</strain>
    </source>
</reference>
<dbReference type="GO" id="GO:0001671">
    <property type="term" value="F:ATPase activator activity"/>
    <property type="evidence" value="ECO:0007669"/>
    <property type="project" value="InterPro"/>
</dbReference>
<dbReference type="SUPFAM" id="SSF50156">
    <property type="entry name" value="PDZ domain-like"/>
    <property type="match status" value="1"/>
</dbReference>
<dbReference type="SMART" id="SM01000">
    <property type="entry name" value="Aha1_N"/>
    <property type="match status" value="1"/>
</dbReference>
<comment type="similarity">
    <text evidence="1">Belongs to the AHA1 family.</text>
</comment>